<dbReference type="OrthoDB" id="5652862at2"/>
<proteinExistence type="predicted"/>
<dbReference type="Pfam" id="PF01494">
    <property type="entry name" value="FAD_binding_3"/>
    <property type="match status" value="1"/>
</dbReference>
<dbReference type="InterPro" id="IPR002938">
    <property type="entry name" value="FAD-bd"/>
</dbReference>
<dbReference type="KEGG" id="npn:JI59_21125"/>
<dbReference type="PRINTS" id="PR00411">
    <property type="entry name" value="PNDRDTASEI"/>
</dbReference>
<sequence length="372" mass="40127">MADALILGGGLAGAAAAVLLSRAGKTVHLIERETGPHHKICGEFLSIEARHHLVELGIDPARLGAVPIDRVRVIAGDAQIEAKLPFTALGLSRHVLDEALLDRAQGAGARVERGVRVLGMDAMAVRTSHGERSGTSILLATGKLPVREERKDSGHKDADPYVGFKMHYRLSGPARAQLEATVQLTLFDGGYAGLQMVEGGFANLCLIVRRSRLTRIGRSWSDLQAMLSSLPRGGEWLAEAEPLFARPVTIGNLSYGEVLRRRPDDGIFRLGDQAGMTASLTGDGMALALRSAFLAVACLRSGEDAQTYRQRHRAEIGRQLTRAMALQRALEQPLLRSLGVGLLRAWPGLLTYLASATRVTERPAEHALERAL</sequence>
<dbReference type="AlphaFoldDB" id="G6EGV5"/>
<comment type="caution">
    <text evidence="2">The sequence shown here is derived from an EMBL/GenBank/DDBJ whole genome shotgun (WGS) entry which is preliminary data.</text>
</comment>
<evidence type="ECO:0000313" key="2">
    <source>
        <dbReference type="EMBL" id="EHJ59244.1"/>
    </source>
</evidence>
<accession>G6EGV5</accession>
<dbReference type="GO" id="GO:0071949">
    <property type="term" value="F:FAD binding"/>
    <property type="evidence" value="ECO:0007669"/>
    <property type="project" value="InterPro"/>
</dbReference>
<feature type="domain" description="FAD-binding" evidence="1">
    <location>
        <begin position="2"/>
        <end position="120"/>
    </location>
</feature>
<dbReference type="PANTHER" id="PTHR42685:SF19">
    <property type="entry name" value="POSSIBLE OXIDOREDUCTASE"/>
    <property type="match status" value="1"/>
</dbReference>
<dbReference type="Proteomes" id="UP000004030">
    <property type="component" value="Unassembled WGS sequence"/>
</dbReference>
<protein>
    <submittedName>
        <fullName evidence="2">Putative electron transfer oxidoreductase</fullName>
    </submittedName>
</protein>
<dbReference type="SUPFAM" id="SSF51905">
    <property type="entry name" value="FAD/NAD(P)-binding domain"/>
    <property type="match status" value="1"/>
</dbReference>
<dbReference type="InterPro" id="IPR050407">
    <property type="entry name" value="Geranylgeranyl_reductase"/>
</dbReference>
<dbReference type="PATRIC" id="fig|1088721.3.peg.3526"/>
<name>G6EGV5_9SPHN</name>
<dbReference type="eggNOG" id="COG0644">
    <property type="taxonomic scope" value="Bacteria"/>
</dbReference>
<reference evidence="2 3" key="1">
    <citation type="journal article" date="2012" name="J. Bacteriol.">
        <title>Genome sequence of benzo(a)pyrene-degrading bacterium Novosphingobium pentaromativorans US6-1.</title>
        <authorList>
            <person name="Luo Y.R."/>
            <person name="Kang S.G."/>
            <person name="Kim S.J."/>
            <person name="Kim M.R."/>
            <person name="Li N."/>
            <person name="Lee J.H."/>
            <person name="Kwon K.K."/>
        </authorList>
    </citation>
    <scope>NUCLEOTIDE SEQUENCE [LARGE SCALE GENOMIC DNA]</scope>
    <source>
        <strain evidence="2 3">US6-1</strain>
    </source>
</reference>
<evidence type="ECO:0000259" key="1">
    <source>
        <dbReference type="Pfam" id="PF01494"/>
    </source>
</evidence>
<dbReference type="EMBL" id="AGFM01000058">
    <property type="protein sequence ID" value="EHJ59244.1"/>
    <property type="molecule type" value="Genomic_DNA"/>
</dbReference>
<dbReference type="InterPro" id="IPR036188">
    <property type="entry name" value="FAD/NAD-bd_sf"/>
</dbReference>
<keyword evidence="3" id="KW-1185">Reference proteome</keyword>
<dbReference type="Gene3D" id="3.50.50.60">
    <property type="entry name" value="FAD/NAD(P)-binding domain"/>
    <property type="match status" value="1"/>
</dbReference>
<gene>
    <name evidence="2" type="ORF">NSU_3576</name>
</gene>
<dbReference type="RefSeq" id="WP_007014484.1">
    <property type="nucleotide sequence ID" value="NZ_AGFM01000058.1"/>
</dbReference>
<organism evidence="2 3">
    <name type="scientific">Novosphingobium pentaromativorans US6-1</name>
    <dbReference type="NCBI Taxonomy" id="1088721"/>
    <lineage>
        <taxon>Bacteria</taxon>
        <taxon>Pseudomonadati</taxon>
        <taxon>Pseudomonadota</taxon>
        <taxon>Alphaproteobacteria</taxon>
        <taxon>Sphingomonadales</taxon>
        <taxon>Sphingomonadaceae</taxon>
        <taxon>Novosphingobium</taxon>
    </lineage>
</organism>
<dbReference type="PANTHER" id="PTHR42685">
    <property type="entry name" value="GERANYLGERANYL DIPHOSPHATE REDUCTASE"/>
    <property type="match status" value="1"/>
</dbReference>
<evidence type="ECO:0000313" key="3">
    <source>
        <dbReference type="Proteomes" id="UP000004030"/>
    </source>
</evidence>